<evidence type="ECO:0000313" key="1">
    <source>
        <dbReference type="EMBL" id="KAJ1883027.1"/>
    </source>
</evidence>
<accession>A0ACC1HZE9</accession>
<sequence>MGARTNKIVVTGASGLLGRQIMAEAEKRSEWTVVGTALSRTSDKLQKLDLTNEEAVRGFLEREKPQAIIHCAAERRPEVAERNQEATEHLNAQVPGLLAQMAKQIGAFFVYISTDYVFDGRNPPYHVDDKPNPLNFYGRTKLAGEKAVMEANPDAVILRVPILYGRTEYLGESAVNVLLGAVRDSGKQTKIDALQARFPTCVDDVARVLLDITSISVGAVGEGVKGIYHFSALEEMTKYDMCRVFADILGIANTAHLVAVTEKPKVADVSRPDNTQLSNAALNDIGINTSCMPFKQWWTKYLSE</sequence>
<organism evidence="1 2">
    <name type="scientific">Kickxella alabastrina</name>
    <dbReference type="NCBI Taxonomy" id="61397"/>
    <lineage>
        <taxon>Eukaryota</taxon>
        <taxon>Fungi</taxon>
        <taxon>Fungi incertae sedis</taxon>
        <taxon>Zoopagomycota</taxon>
        <taxon>Kickxellomycotina</taxon>
        <taxon>Kickxellomycetes</taxon>
        <taxon>Kickxellales</taxon>
        <taxon>Kickxellaceae</taxon>
        <taxon>Kickxella</taxon>
    </lineage>
</organism>
<keyword evidence="2" id="KW-1185">Reference proteome</keyword>
<dbReference type="EMBL" id="JANBPG010003178">
    <property type="protein sequence ID" value="KAJ1883027.1"/>
    <property type="molecule type" value="Genomic_DNA"/>
</dbReference>
<comment type="caution">
    <text evidence="1">The sequence shown here is derived from an EMBL/GenBank/DDBJ whole genome shotgun (WGS) entry which is preliminary data.</text>
</comment>
<reference evidence="1" key="1">
    <citation type="submission" date="2022-07" db="EMBL/GenBank/DDBJ databases">
        <title>Phylogenomic reconstructions and comparative analyses of Kickxellomycotina fungi.</title>
        <authorList>
            <person name="Reynolds N.K."/>
            <person name="Stajich J.E."/>
            <person name="Barry K."/>
            <person name="Grigoriev I.V."/>
            <person name="Crous P."/>
            <person name="Smith M.E."/>
        </authorList>
    </citation>
    <scope>NUCLEOTIDE SEQUENCE</scope>
    <source>
        <strain evidence="1">Benny 63K</strain>
    </source>
</reference>
<dbReference type="Proteomes" id="UP001150581">
    <property type="component" value="Unassembled WGS sequence"/>
</dbReference>
<name>A0ACC1HZE9_9FUNG</name>
<protein>
    <submittedName>
        <fullName evidence="1">Uncharacterized protein</fullName>
    </submittedName>
</protein>
<proteinExistence type="predicted"/>
<gene>
    <name evidence="1" type="ORF">LPJ66_011075</name>
</gene>
<evidence type="ECO:0000313" key="2">
    <source>
        <dbReference type="Proteomes" id="UP001150581"/>
    </source>
</evidence>